<dbReference type="PANTHER" id="PTHR27000:SF803">
    <property type="entry name" value="RECEPTOR-LIKE PROTEIN 45"/>
    <property type="match status" value="1"/>
</dbReference>
<evidence type="ECO:0000256" key="18">
    <source>
        <dbReference type="ARBA" id="ARBA00023159"/>
    </source>
</evidence>
<dbReference type="PROSITE" id="PS51450">
    <property type="entry name" value="LRR"/>
    <property type="match status" value="3"/>
</dbReference>
<comment type="similarity">
    <text evidence="4">Belongs to the type IV zinc-finger family. Class A subfamily.</text>
</comment>
<dbReference type="Pfam" id="PF13855">
    <property type="entry name" value="LRR_8"/>
    <property type="match status" value="1"/>
</dbReference>
<keyword evidence="20" id="KW-0675">Receptor</keyword>
<dbReference type="Gramene" id="KZM97110">
    <property type="protein sequence ID" value="KZM97110"/>
    <property type="gene ID" value="DCAR_015528"/>
</dbReference>
<evidence type="ECO:0000256" key="11">
    <source>
        <dbReference type="ARBA" id="ARBA00022737"/>
    </source>
</evidence>
<dbReference type="Pfam" id="PF08263">
    <property type="entry name" value="LRRNT_2"/>
    <property type="match status" value="1"/>
</dbReference>
<evidence type="ECO:0000256" key="4">
    <source>
        <dbReference type="ARBA" id="ARBA00005694"/>
    </source>
</evidence>
<name>A0A162A8P2_DAUCS</name>
<evidence type="ECO:0000256" key="5">
    <source>
        <dbReference type="ARBA" id="ARBA00009592"/>
    </source>
</evidence>
<dbReference type="Gene3D" id="3.80.10.10">
    <property type="entry name" value="Ribonuclease Inhibitor"/>
    <property type="match status" value="4"/>
</dbReference>
<dbReference type="InterPro" id="IPR013088">
    <property type="entry name" value="Znf_NHR/GATA"/>
</dbReference>
<dbReference type="FunFam" id="3.80.10.10:FF:000111">
    <property type="entry name" value="LRR receptor-like serine/threonine-protein kinase ERECTA"/>
    <property type="match status" value="1"/>
</dbReference>
<comment type="caution">
    <text evidence="27">The sequence shown here is derived from an EMBL/GenBank/DDBJ whole genome shotgun (WGS) entry which is preliminary data.</text>
</comment>
<dbReference type="SMART" id="SM00401">
    <property type="entry name" value="ZnF_GATA"/>
    <property type="match status" value="2"/>
</dbReference>
<dbReference type="InterPro" id="IPR055414">
    <property type="entry name" value="LRR_R13L4/SHOC2-like"/>
</dbReference>
<dbReference type="AlphaFoldDB" id="A0A162A8P2"/>
<evidence type="ECO:0000313" key="27">
    <source>
        <dbReference type="EMBL" id="KZM97110.1"/>
    </source>
</evidence>
<evidence type="ECO:0000256" key="8">
    <source>
        <dbReference type="ARBA" id="ARBA00022692"/>
    </source>
</evidence>
<dbReference type="Pfam" id="PF23598">
    <property type="entry name" value="LRR_14"/>
    <property type="match status" value="1"/>
</dbReference>
<evidence type="ECO:0000256" key="16">
    <source>
        <dbReference type="ARBA" id="ARBA00023125"/>
    </source>
</evidence>
<keyword evidence="19" id="KW-0804">Transcription</keyword>
<evidence type="ECO:0000259" key="26">
    <source>
        <dbReference type="PROSITE" id="PS50114"/>
    </source>
</evidence>
<keyword evidence="21" id="KW-0325">Glycoprotein</keyword>
<gene>
    <name evidence="27" type="ORF">DCAR_015528</name>
</gene>
<evidence type="ECO:0000256" key="14">
    <source>
        <dbReference type="ARBA" id="ARBA00022989"/>
    </source>
</evidence>
<keyword evidence="11" id="KW-0677">Repeat</keyword>
<evidence type="ECO:0000256" key="1">
    <source>
        <dbReference type="ARBA" id="ARBA00004123"/>
    </source>
</evidence>
<dbReference type="Pfam" id="PF00560">
    <property type="entry name" value="LRR_1"/>
    <property type="match status" value="7"/>
</dbReference>
<keyword evidence="6" id="KW-1003">Cell membrane</keyword>
<keyword evidence="12 24" id="KW-0863">Zinc-finger</keyword>
<dbReference type="SMART" id="SM00369">
    <property type="entry name" value="LRR_TYP"/>
    <property type="match status" value="9"/>
</dbReference>
<keyword evidence="8" id="KW-0812">Transmembrane</keyword>
<evidence type="ECO:0000256" key="13">
    <source>
        <dbReference type="ARBA" id="ARBA00022833"/>
    </source>
</evidence>
<keyword evidence="16" id="KW-0238">DNA-binding</keyword>
<keyword evidence="18" id="KW-0010">Activator</keyword>
<keyword evidence="10" id="KW-0732">Signal</keyword>
<dbReference type="InterPro" id="IPR032675">
    <property type="entry name" value="LRR_dom_sf"/>
</dbReference>
<feature type="region of interest" description="Disordered" evidence="25">
    <location>
        <begin position="1125"/>
        <end position="1172"/>
    </location>
</feature>
<dbReference type="GO" id="GO:0008270">
    <property type="term" value="F:zinc ion binding"/>
    <property type="evidence" value="ECO:0007669"/>
    <property type="project" value="UniProtKB-KW"/>
</dbReference>
<evidence type="ECO:0000256" key="20">
    <source>
        <dbReference type="ARBA" id="ARBA00023170"/>
    </source>
</evidence>
<protein>
    <recommendedName>
        <fullName evidence="26">GATA-type domain-containing protein</fullName>
    </recommendedName>
</protein>
<dbReference type="GO" id="GO:0051707">
    <property type="term" value="P:response to other organism"/>
    <property type="evidence" value="ECO:0007669"/>
    <property type="project" value="UniProtKB-ARBA"/>
</dbReference>
<dbReference type="FunFam" id="3.30.50.10:FF:000025">
    <property type="entry name" value="GATA transcription factor"/>
    <property type="match status" value="1"/>
</dbReference>
<reference evidence="27" key="1">
    <citation type="journal article" date="2016" name="Nat. Genet.">
        <title>A high-quality carrot genome assembly provides new insights into carotenoid accumulation and asterid genome evolution.</title>
        <authorList>
            <person name="Iorizzo M."/>
            <person name="Ellison S."/>
            <person name="Senalik D."/>
            <person name="Zeng P."/>
            <person name="Satapoomin P."/>
            <person name="Huang J."/>
            <person name="Bowman M."/>
            <person name="Iovene M."/>
            <person name="Sanseverino W."/>
            <person name="Cavagnaro P."/>
            <person name="Yildiz M."/>
            <person name="Macko-Podgorni A."/>
            <person name="Moranska E."/>
            <person name="Grzebelus E."/>
            <person name="Grzebelus D."/>
            <person name="Ashrafi H."/>
            <person name="Zheng Z."/>
            <person name="Cheng S."/>
            <person name="Spooner D."/>
            <person name="Van Deynze A."/>
            <person name="Simon P."/>
        </authorList>
    </citation>
    <scope>NUCLEOTIDE SEQUENCE [LARGE SCALE GENOMIC DNA]</scope>
    <source>
        <tissue evidence="27">Leaf</tissue>
    </source>
</reference>
<keyword evidence="17" id="KW-0472">Membrane</keyword>
<dbReference type="SUPFAM" id="SSF57716">
    <property type="entry name" value="Glucocorticoid receptor-like (DNA-binding domain)"/>
    <property type="match status" value="2"/>
</dbReference>
<evidence type="ECO:0000256" key="9">
    <source>
        <dbReference type="ARBA" id="ARBA00022723"/>
    </source>
</evidence>
<accession>A0A162A8P2</accession>
<dbReference type="PANTHER" id="PTHR27000">
    <property type="entry name" value="LEUCINE-RICH REPEAT RECEPTOR-LIKE PROTEIN KINASE FAMILY PROTEIN-RELATED"/>
    <property type="match status" value="1"/>
</dbReference>
<comment type="similarity">
    <text evidence="5">Belongs to the RLP family.</text>
</comment>
<evidence type="ECO:0000256" key="24">
    <source>
        <dbReference type="PROSITE-ProRule" id="PRU00094"/>
    </source>
</evidence>
<proteinExistence type="inferred from homology"/>
<dbReference type="FunFam" id="3.80.10.10:FF:000095">
    <property type="entry name" value="LRR receptor-like serine/threonine-protein kinase GSO1"/>
    <property type="match status" value="2"/>
</dbReference>
<keyword evidence="9" id="KW-0479">Metal-binding</keyword>
<evidence type="ECO:0000256" key="3">
    <source>
        <dbReference type="ARBA" id="ARBA00004479"/>
    </source>
</evidence>
<evidence type="ECO:0000256" key="2">
    <source>
        <dbReference type="ARBA" id="ARBA00004162"/>
    </source>
</evidence>
<dbReference type="GO" id="GO:0043565">
    <property type="term" value="F:sequence-specific DNA binding"/>
    <property type="evidence" value="ECO:0007669"/>
    <property type="project" value="InterPro"/>
</dbReference>
<feature type="region of interest" description="Disordered" evidence="25">
    <location>
        <begin position="1043"/>
        <end position="1070"/>
    </location>
</feature>
<evidence type="ECO:0000256" key="19">
    <source>
        <dbReference type="ARBA" id="ARBA00023163"/>
    </source>
</evidence>
<evidence type="ECO:0000256" key="12">
    <source>
        <dbReference type="ARBA" id="ARBA00022771"/>
    </source>
</evidence>
<dbReference type="InterPro" id="IPR001611">
    <property type="entry name" value="Leu-rich_rpt"/>
</dbReference>
<keyword evidence="22" id="KW-0539">Nucleus</keyword>
<feature type="compositionally biased region" description="Basic and acidic residues" evidence="25">
    <location>
        <begin position="1054"/>
        <end position="1070"/>
    </location>
</feature>
<dbReference type="Gene3D" id="3.30.50.10">
    <property type="entry name" value="Erythroid Transcription Factor GATA-1, subunit A"/>
    <property type="match status" value="2"/>
</dbReference>
<dbReference type="PROSITE" id="PS50114">
    <property type="entry name" value="GATA_ZN_FINGER_2"/>
    <property type="match status" value="2"/>
</dbReference>
<evidence type="ECO:0000256" key="6">
    <source>
        <dbReference type="ARBA" id="ARBA00022475"/>
    </source>
</evidence>
<comment type="function">
    <text evidence="23">Transcriptional activator that specifically binds 5'-GATA-3' or 5'-GAT-3' motifs within gene promoters. May be involved in the regulation of some light-responsive genes.</text>
</comment>
<keyword evidence="7" id="KW-0433">Leucine-rich repeat</keyword>
<dbReference type="GO" id="GO:0006355">
    <property type="term" value="P:regulation of DNA-templated transcription"/>
    <property type="evidence" value="ECO:0007669"/>
    <property type="project" value="InterPro"/>
</dbReference>
<keyword evidence="13" id="KW-0862">Zinc</keyword>
<evidence type="ECO:0000256" key="22">
    <source>
        <dbReference type="ARBA" id="ARBA00023242"/>
    </source>
</evidence>
<keyword evidence="15" id="KW-0805">Transcription regulation</keyword>
<dbReference type="PRINTS" id="PR00019">
    <property type="entry name" value="LEURICHRPT"/>
</dbReference>
<feature type="domain" description="GATA-type" evidence="26">
    <location>
        <begin position="993"/>
        <end position="1029"/>
    </location>
</feature>
<dbReference type="GO" id="GO:0006952">
    <property type="term" value="P:defense response"/>
    <property type="evidence" value="ECO:0007669"/>
    <property type="project" value="UniProtKB-ARBA"/>
</dbReference>
<evidence type="ECO:0000256" key="23">
    <source>
        <dbReference type="ARBA" id="ARBA00055020"/>
    </source>
</evidence>
<dbReference type="InterPro" id="IPR000679">
    <property type="entry name" value="Znf_GATA"/>
</dbReference>
<dbReference type="Pfam" id="PF00320">
    <property type="entry name" value="GATA"/>
    <property type="match status" value="2"/>
</dbReference>
<evidence type="ECO:0000256" key="21">
    <source>
        <dbReference type="ARBA" id="ARBA00023180"/>
    </source>
</evidence>
<evidence type="ECO:0000256" key="7">
    <source>
        <dbReference type="ARBA" id="ARBA00022614"/>
    </source>
</evidence>
<keyword evidence="14" id="KW-1133">Transmembrane helix</keyword>
<evidence type="ECO:0000256" key="25">
    <source>
        <dbReference type="SAM" id="MobiDB-lite"/>
    </source>
</evidence>
<dbReference type="CDD" id="cd00202">
    <property type="entry name" value="ZnF_GATA"/>
    <property type="match status" value="2"/>
</dbReference>
<evidence type="ECO:0000256" key="10">
    <source>
        <dbReference type="ARBA" id="ARBA00022729"/>
    </source>
</evidence>
<evidence type="ECO:0000256" key="17">
    <source>
        <dbReference type="ARBA" id="ARBA00023136"/>
    </source>
</evidence>
<dbReference type="GO" id="GO:0005634">
    <property type="term" value="C:nucleus"/>
    <property type="evidence" value="ECO:0007669"/>
    <property type="project" value="UniProtKB-SubCell"/>
</dbReference>
<dbReference type="SUPFAM" id="SSF52058">
    <property type="entry name" value="L domain-like"/>
    <property type="match status" value="2"/>
</dbReference>
<dbReference type="InterPro" id="IPR003591">
    <property type="entry name" value="Leu-rich_rpt_typical-subtyp"/>
</dbReference>
<dbReference type="GO" id="GO:0005886">
    <property type="term" value="C:plasma membrane"/>
    <property type="evidence" value="ECO:0007669"/>
    <property type="project" value="UniProtKB-SubCell"/>
</dbReference>
<dbReference type="InterPro" id="IPR013210">
    <property type="entry name" value="LRR_N_plant-typ"/>
</dbReference>
<dbReference type="EMBL" id="LNRQ01000004">
    <property type="protein sequence ID" value="KZM97110.1"/>
    <property type="molecule type" value="Genomic_DNA"/>
</dbReference>
<sequence>MMTLFLQNHLAISSSYDENATHLSPKMQKLALFQFKLSFTINSSTAEFCEDAPSVSKTMNWSMSSDCCTWDGVTCDHMTGNVIGLDLRCSHLEGSIRPDSTLFNLSFLQNIIFDSNSLHGELPLEIFHLPNLEVLSLEFNSQLIVKLPKHKWGSSSNLQLLALTQTTLSGGIPDSIGYLKSLTFLSIFQCNLSGPIPRSISNLTQLTYLNLGFNLLSGQIPDSLANIQNLGILYLNNNNFSGPIPRSIGNLTQLLLLDLDSNYLTGQIPRSVGNLTQLTLLQLSSNYLTDRIPDSLASLQNLQLLSLGRNNLIGPSPSWISNCRELSFLDLSENSLTGPLPSNLILPNLTFLDLSHNSLNGTIPSWFFHSPLLTYISIDHNEFTGQVYVFGSLEMYSLKYLSLSHNNLTGGLEHLPWKILTYLDLQSNMLQGSLPASICNSSSLDILNLSHNNLTGVLPSCTRGLNYSLSVFDLRMNSIEGSLPSALVNFRKLRSLNLHGNKLEGTIPLSFSKFDYLEVFDVGNNQINDTFPLWLETLQNLQVLILKSNKFFGIITNVSKIEHPFPSLRIIDLSNNEFSGPLPAKYIQNFKGMMNKDANKMERTYMGNSLYSDTMMLVVKGVEIEFIRILTIFTAIDLSRNKFEGEIPEYIGNLESLRYLNLSHNNLTGHIPSLVGKLLMLESLDLSFNLLVGVIPQELTSIYSLSHLNLSQNDLTGHIPRGPQFSTFENSSYAGNFGLCGPPLSRRCIRETQQEEFEDDEDDGFFFSGFTWESVAIGYGCGVVVGFVVGYVMFMAGKPKWAGGYWDRFVNGDDSFHNLINVLDFPLESVEEDKGITDNSDPQFQRPGLFNSDVSQGLPPLFNSDIAEHDNYVQDNSDTKQLPVATDISNTHLPLDSSHLTNPTSFQTQSSYYVVESSSSCSAEKNFLPYPELLVPVKPRTKILRSSTFSRWHLLSLSKSPKKISKSKGKKKMKKLSQLPNESEFSENCIHQHMSSKRCAHCQADKTLQWRDGPMGPKTLCDACGVSYKSGCLVRGSRPIASHRSKTKKFSRSQGKEKKTKLSGDIKDDSTNQLQEDFTNPLSYKICTLCNVKGNLPWKDGPVSPSSLCIACGDRYRSGHLLQETHPIASQDPEKNGKMNTRNRKKKRKELPGLPNDSQPLGVAGHQNGPGKRCAHCQVMRTPQWRDGPNGPKSLCNACGVRYRSGRLLPEYRPAASPTFVPSLHSNIHKTVIKMREKPIPKIIMPENDPAITAPPETVPASS</sequence>
<feature type="domain" description="GATA-type" evidence="26">
    <location>
        <begin position="1168"/>
        <end position="1204"/>
    </location>
</feature>
<comment type="subcellular location">
    <subcellularLocation>
        <location evidence="2">Cell membrane</location>
        <topology evidence="2">Single-pass membrane protein</topology>
    </subcellularLocation>
    <subcellularLocation>
        <location evidence="3">Membrane</location>
        <topology evidence="3">Single-pass type I membrane protein</topology>
    </subcellularLocation>
    <subcellularLocation>
        <location evidence="1">Nucleus</location>
    </subcellularLocation>
</comment>
<organism evidence="27">
    <name type="scientific">Daucus carota subsp. sativus</name>
    <name type="common">Carrot</name>
    <dbReference type="NCBI Taxonomy" id="79200"/>
    <lineage>
        <taxon>Eukaryota</taxon>
        <taxon>Viridiplantae</taxon>
        <taxon>Streptophyta</taxon>
        <taxon>Embryophyta</taxon>
        <taxon>Tracheophyta</taxon>
        <taxon>Spermatophyta</taxon>
        <taxon>Magnoliopsida</taxon>
        <taxon>eudicotyledons</taxon>
        <taxon>Gunneridae</taxon>
        <taxon>Pentapetalae</taxon>
        <taxon>asterids</taxon>
        <taxon>campanulids</taxon>
        <taxon>Apiales</taxon>
        <taxon>Apiaceae</taxon>
        <taxon>Apioideae</taxon>
        <taxon>Scandiceae</taxon>
        <taxon>Daucinae</taxon>
        <taxon>Daucus</taxon>
        <taxon>Daucus sect. Daucus</taxon>
    </lineage>
</organism>
<evidence type="ECO:0000256" key="15">
    <source>
        <dbReference type="ARBA" id="ARBA00023015"/>
    </source>
</evidence>